<dbReference type="AlphaFoldDB" id="A0A915HL51"/>
<evidence type="ECO:0000313" key="2">
    <source>
        <dbReference type="WBParaSite" id="nRc.2.0.1.t02205-RA"/>
    </source>
</evidence>
<protein>
    <submittedName>
        <fullName evidence="2">Uncharacterized protein</fullName>
    </submittedName>
</protein>
<organism evidence="1 2">
    <name type="scientific">Romanomermis culicivorax</name>
    <name type="common">Nematode worm</name>
    <dbReference type="NCBI Taxonomy" id="13658"/>
    <lineage>
        <taxon>Eukaryota</taxon>
        <taxon>Metazoa</taxon>
        <taxon>Ecdysozoa</taxon>
        <taxon>Nematoda</taxon>
        <taxon>Enoplea</taxon>
        <taxon>Dorylaimia</taxon>
        <taxon>Mermithida</taxon>
        <taxon>Mermithoidea</taxon>
        <taxon>Mermithidae</taxon>
        <taxon>Romanomermis</taxon>
    </lineage>
</organism>
<evidence type="ECO:0000313" key="1">
    <source>
        <dbReference type="Proteomes" id="UP000887565"/>
    </source>
</evidence>
<proteinExistence type="predicted"/>
<reference evidence="2" key="1">
    <citation type="submission" date="2022-11" db="UniProtKB">
        <authorList>
            <consortium name="WormBaseParasite"/>
        </authorList>
    </citation>
    <scope>IDENTIFICATION</scope>
</reference>
<keyword evidence="1" id="KW-1185">Reference proteome</keyword>
<dbReference type="Proteomes" id="UP000887565">
    <property type="component" value="Unplaced"/>
</dbReference>
<accession>A0A915HL51</accession>
<dbReference type="WBParaSite" id="nRc.2.0.1.t02205-RA">
    <property type="protein sequence ID" value="nRc.2.0.1.t02205-RA"/>
    <property type="gene ID" value="nRc.2.0.1.g02205"/>
</dbReference>
<name>A0A915HL51_ROMCU</name>
<sequence>MQVLHLKRESILQNCWTPVLWTLFDFCTLRKRAPTLFGPICAIVERKILD</sequence>